<keyword evidence="3" id="KW-1185">Reference proteome</keyword>
<evidence type="ECO:0000313" key="2">
    <source>
        <dbReference type="EMBL" id="KAA3484100.1"/>
    </source>
</evidence>
<accession>A0A5B6WQJ7</accession>
<dbReference type="SUPFAM" id="SSF56672">
    <property type="entry name" value="DNA/RNA polymerases"/>
    <property type="match status" value="1"/>
</dbReference>
<gene>
    <name evidence="2" type="ORF">EPI10_006207</name>
</gene>
<dbReference type="Proteomes" id="UP000325315">
    <property type="component" value="Unassembled WGS sequence"/>
</dbReference>
<dbReference type="Gene3D" id="3.10.10.10">
    <property type="entry name" value="HIV Type 1 Reverse Transcriptase, subunit A, domain 1"/>
    <property type="match status" value="2"/>
</dbReference>
<sequence>MTSSKGMTKDSALRSEARAPARAYAICARDEASSPDVITNTFSLYDTNVIALMDPGSTHSYICMNLVFSKILPLESTQFVIKVSNPLDKYDKVCNNCPLMTRGYCFLANLMLLSFDEFDVIMAMNWLTLHDVIIIELKCQNNKILRIESDDSDGLPVVISSISAQKCVRKGCEAYLAYILDTKVSESKIESVLIVSEFLDVFPEELLGLPPVREVEFAIELVPGTSLISIAPYRMAPKKLKELKSQLQELIDRGFARPSFSPWGAPVLFVKKKDGSMRMCIYYRQLNKLKGAIVFSKIDLRSGYYQLRVKDSDVSKTAFRMRYGHYEFIIMPFGLTNAPAVFMDLMNQIFRPYLDKFIVSEHAEHLRIVYLVNVSFDSEKSEFWGTLFQRKKFSVIIVKGFSMVATPITRLLQKDSFDQLKAKLTEAPVLVQPESGKEFAIYSDASLNVIDYHLGKANVVVDALSRKSLYTLRAMNTQLLLSDDGSILEKLKAK</sequence>
<protein>
    <submittedName>
        <fullName evidence="2">DNA/RNA polymerases superfamily protein</fullName>
    </submittedName>
</protein>
<evidence type="ECO:0000259" key="1">
    <source>
        <dbReference type="Pfam" id="PF00078"/>
    </source>
</evidence>
<dbReference type="OrthoDB" id="696334at2759"/>
<dbReference type="PANTHER" id="PTHR24559">
    <property type="entry name" value="TRANSPOSON TY3-I GAG-POL POLYPROTEIN"/>
    <property type="match status" value="1"/>
</dbReference>
<evidence type="ECO:0000313" key="3">
    <source>
        <dbReference type="Proteomes" id="UP000325315"/>
    </source>
</evidence>
<dbReference type="AlphaFoldDB" id="A0A5B6WQJ7"/>
<proteinExistence type="predicted"/>
<organism evidence="2 3">
    <name type="scientific">Gossypium australe</name>
    <dbReference type="NCBI Taxonomy" id="47621"/>
    <lineage>
        <taxon>Eukaryota</taxon>
        <taxon>Viridiplantae</taxon>
        <taxon>Streptophyta</taxon>
        <taxon>Embryophyta</taxon>
        <taxon>Tracheophyta</taxon>
        <taxon>Spermatophyta</taxon>
        <taxon>Magnoliopsida</taxon>
        <taxon>eudicotyledons</taxon>
        <taxon>Gunneridae</taxon>
        <taxon>Pentapetalae</taxon>
        <taxon>rosids</taxon>
        <taxon>malvids</taxon>
        <taxon>Malvales</taxon>
        <taxon>Malvaceae</taxon>
        <taxon>Malvoideae</taxon>
        <taxon>Gossypium</taxon>
    </lineage>
</organism>
<dbReference type="PANTHER" id="PTHR24559:SF444">
    <property type="entry name" value="REVERSE TRANSCRIPTASE DOMAIN-CONTAINING PROTEIN"/>
    <property type="match status" value="1"/>
</dbReference>
<dbReference type="CDD" id="cd00303">
    <property type="entry name" value="retropepsin_like"/>
    <property type="match status" value="1"/>
</dbReference>
<dbReference type="Gene3D" id="3.30.70.270">
    <property type="match status" value="1"/>
</dbReference>
<dbReference type="InterPro" id="IPR053134">
    <property type="entry name" value="RNA-dir_DNA_polymerase"/>
</dbReference>
<feature type="domain" description="Reverse transcriptase" evidence="1">
    <location>
        <begin position="283"/>
        <end position="360"/>
    </location>
</feature>
<dbReference type="InterPro" id="IPR021109">
    <property type="entry name" value="Peptidase_aspartic_dom_sf"/>
</dbReference>
<dbReference type="Gene3D" id="2.40.70.10">
    <property type="entry name" value="Acid Proteases"/>
    <property type="match status" value="1"/>
</dbReference>
<dbReference type="InterPro" id="IPR000477">
    <property type="entry name" value="RT_dom"/>
</dbReference>
<dbReference type="InterPro" id="IPR043502">
    <property type="entry name" value="DNA/RNA_pol_sf"/>
</dbReference>
<name>A0A5B6WQJ7_9ROSI</name>
<comment type="caution">
    <text evidence="2">The sequence shown here is derived from an EMBL/GenBank/DDBJ whole genome shotgun (WGS) entry which is preliminary data.</text>
</comment>
<dbReference type="Pfam" id="PF00078">
    <property type="entry name" value="RVT_1"/>
    <property type="match status" value="1"/>
</dbReference>
<dbReference type="EMBL" id="SMMG02000002">
    <property type="protein sequence ID" value="KAA3484100.1"/>
    <property type="molecule type" value="Genomic_DNA"/>
</dbReference>
<dbReference type="InterPro" id="IPR043128">
    <property type="entry name" value="Rev_trsase/Diguanyl_cyclase"/>
</dbReference>
<reference evidence="3" key="1">
    <citation type="journal article" date="2019" name="Plant Biotechnol. J.">
        <title>Genome sequencing of the Australian wild diploid species Gossypium australe highlights disease resistance and delayed gland morphogenesis.</title>
        <authorList>
            <person name="Cai Y."/>
            <person name="Cai X."/>
            <person name="Wang Q."/>
            <person name="Wang P."/>
            <person name="Zhang Y."/>
            <person name="Cai C."/>
            <person name="Xu Y."/>
            <person name="Wang K."/>
            <person name="Zhou Z."/>
            <person name="Wang C."/>
            <person name="Geng S."/>
            <person name="Li B."/>
            <person name="Dong Q."/>
            <person name="Hou Y."/>
            <person name="Wang H."/>
            <person name="Ai P."/>
            <person name="Liu Z."/>
            <person name="Yi F."/>
            <person name="Sun M."/>
            <person name="An G."/>
            <person name="Cheng J."/>
            <person name="Zhang Y."/>
            <person name="Shi Q."/>
            <person name="Xie Y."/>
            <person name="Shi X."/>
            <person name="Chang Y."/>
            <person name="Huang F."/>
            <person name="Chen Y."/>
            <person name="Hong S."/>
            <person name="Mi L."/>
            <person name="Sun Q."/>
            <person name="Zhang L."/>
            <person name="Zhou B."/>
            <person name="Peng R."/>
            <person name="Zhang X."/>
            <person name="Liu F."/>
        </authorList>
    </citation>
    <scope>NUCLEOTIDE SEQUENCE [LARGE SCALE GENOMIC DNA]</scope>
    <source>
        <strain evidence="3">cv. PA1801</strain>
    </source>
</reference>
<dbReference type="CDD" id="cd01647">
    <property type="entry name" value="RT_LTR"/>
    <property type="match status" value="1"/>
</dbReference>
<dbReference type="Pfam" id="PF08284">
    <property type="entry name" value="RVP_2"/>
    <property type="match status" value="1"/>
</dbReference>